<evidence type="ECO:0000256" key="3">
    <source>
        <dbReference type="ARBA" id="ARBA00022692"/>
    </source>
</evidence>
<gene>
    <name evidence="7" type="ORF">SAMN04488038_103159</name>
</gene>
<dbReference type="RefSeq" id="WP_093282847.1">
    <property type="nucleotide sequence ID" value="NZ_FOFS01000003.1"/>
</dbReference>
<evidence type="ECO:0000256" key="5">
    <source>
        <dbReference type="ARBA" id="ARBA00023136"/>
    </source>
</evidence>
<evidence type="ECO:0000313" key="7">
    <source>
        <dbReference type="EMBL" id="SEQ03956.1"/>
    </source>
</evidence>
<dbReference type="NCBIfam" id="TIGR00765">
    <property type="entry name" value="yihY_not_rbn"/>
    <property type="match status" value="1"/>
</dbReference>
<feature type="transmembrane region" description="Helical" evidence="6">
    <location>
        <begin position="224"/>
        <end position="250"/>
    </location>
</feature>
<evidence type="ECO:0000256" key="1">
    <source>
        <dbReference type="ARBA" id="ARBA00004651"/>
    </source>
</evidence>
<comment type="subcellular location">
    <subcellularLocation>
        <location evidence="1">Cell membrane</location>
        <topology evidence="1">Multi-pass membrane protein</topology>
    </subcellularLocation>
</comment>
<keyword evidence="3 6" id="KW-0812">Transmembrane</keyword>
<evidence type="ECO:0000256" key="6">
    <source>
        <dbReference type="SAM" id="Phobius"/>
    </source>
</evidence>
<keyword evidence="2" id="KW-1003">Cell membrane</keyword>
<keyword evidence="5 6" id="KW-0472">Membrane</keyword>
<proteinExistence type="predicted"/>
<keyword evidence="8" id="KW-1185">Reference proteome</keyword>
<evidence type="ECO:0000256" key="2">
    <source>
        <dbReference type="ARBA" id="ARBA00022475"/>
    </source>
</evidence>
<feature type="transmembrane region" description="Helical" evidence="6">
    <location>
        <begin position="190"/>
        <end position="212"/>
    </location>
</feature>
<reference evidence="7 8" key="1">
    <citation type="submission" date="2016-10" db="EMBL/GenBank/DDBJ databases">
        <authorList>
            <person name="de Groot N.N."/>
        </authorList>
    </citation>
    <scope>NUCLEOTIDE SEQUENCE [LARGE SCALE GENOMIC DNA]</scope>
    <source>
        <strain evidence="7 8">DSM 25927</strain>
    </source>
</reference>
<evidence type="ECO:0000256" key="4">
    <source>
        <dbReference type="ARBA" id="ARBA00022989"/>
    </source>
</evidence>
<keyword evidence="4 6" id="KW-1133">Transmembrane helix</keyword>
<dbReference type="PANTHER" id="PTHR30213">
    <property type="entry name" value="INNER MEMBRANE PROTEIN YHJD"/>
    <property type="match status" value="1"/>
</dbReference>
<dbReference type="GO" id="GO:0005886">
    <property type="term" value="C:plasma membrane"/>
    <property type="evidence" value="ECO:0007669"/>
    <property type="project" value="UniProtKB-SubCell"/>
</dbReference>
<dbReference type="AlphaFoldDB" id="A0A1H9CRU4"/>
<feature type="transmembrane region" description="Helical" evidence="6">
    <location>
        <begin position="50"/>
        <end position="72"/>
    </location>
</feature>
<evidence type="ECO:0000313" key="8">
    <source>
        <dbReference type="Proteomes" id="UP000199233"/>
    </source>
</evidence>
<feature type="transmembrane region" description="Helical" evidence="6">
    <location>
        <begin position="154"/>
        <end position="178"/>
    </location>
</feature>
<name>A0A1H9CRU4_9GAMM</name>
<dbReference type="InterPro" id="IPR017039">
    <property type="entry name" value="Virul_fac_BrkB"/>
</dbReference>
<protein>
    <submittedName>
        <fullName evidence="7">Membrane protein</fullName>
    </submittedName>
</protein>
<dbReference type="Proteomes" id="UP000199233">
    <property type="component" value="Unassembled WGS sequence"/>
</dbReference>
<dbReference type="OrthoDB" id="9808671at2"/>
<dbReference type="STRING" id="489703.SAMN04488038_103159"/>
<sequence length="435" mass="48544">MDRYLQLLRAYLWNFDHAGRRAHLSRTGRYLFVLIRDLLEGQLTMRAMSLVYTTLLSIVPLLALAFSVLKALGAHNALQPFLLEFLSPLGEQAPALTENVIGFIEKIQVGVLGTLGIALLFWSALSLIRKVENSFNYVWRVERPRPLSQRVGEYFAVLTVGPVLVFSAMGLTASALSSGLIAQMAQIQPFGWLIVLIGKLLPYALIIALFSFAYRFVPNTRVRLVPALIGGCAAGVLWQSSSLAFGSFVAGATNYNAIYSSFAILIFLLIWLHLGWLILLIGCQLAFYVQHPEHLKPNRAPPLLSSRETEYLALMIMSLCGERFLRGESGYTQEQLAMALQAEPEHVGRVVDQLIFHKLLVESGAARTELIPARDLDNIALAELWRLARQGPAPFAVLRSERSQQVREMLDAAETDFAGRHQNQSLRQWLTRKSA</sequence>
<accession>A0A1H9CRU4</accession>
<dbReference type="EMBL" id="FOFS01000003">
    <property type="protein sequence ID" value="SEQ03956.1"/>
    <property type="molecule type" value="Genomic_DNA"/>
</dbReference>
<organism evidence="7 8">
    <name type="scientific">Solimonas aquatica</name>
    <dbReference type="NCBI Taxonomy" id="489703"/>
    <lineage>
        <taxon>Bacteria</taxon>
        <taxon>Pseudomonadati</taxon>
        <taxon>Pseudomonadota</taxon>
        <taxon>Gammaproteobacteria</taxon>
        <taxon>Nevskiales</taxon>
        <taxon>Nevskiaceae</taxon>
        <taxon>Solimonas</taxon>
    </lineage>
</organism>
<feature type="transmembrane region" description="Helical" evidence="6">
    <location>
        <begin position="107"/>
        <end position="128"/>
    </location>
</feature>
<feature type="transmembrane region" description="Helical" evidence="6">
    <location>
        <begin position="262"/>
        <end position="289"/>
    </location>
</feature>
<dbReference type="PANTHER" id="PTHR30213:SF0">
    <property type="entry name" value="UPF0761 MEMBRANE PROTEIN YIHY"/>
    <property type="match status" value="1"/>
</dbReference>
<dbReference type="Pfam" id="PF03631">
    <property type="entry name" value="Virul_fac_BrkB"/>
    <property type="match status" value="1"/>
</dbReference>